<keyword evidence="2" id="KW-1185">Reference proteome</keyword>
<name>A0ABR8MZX0_9BACL</name>
<evidence type="ECO:0000313" key="1">
    <source>
        <dbReference type="EMBL" id="MBD3921438.1"/>
    </source>
</evidence>
<evidence type="ECO:0000313" key="2">
    <source>
        <dbReference type="Proteomes" id="UP000609346"/>
    </source>
</evidence>
<proteinExistence type="predicted"/>
<dbReference type="EMBL" id="JACXZA010000006">
    <property type="protein sequence ID" value="MBD3921438.1"/>
    <property type="molecule type" value="Genomic_DNA"/>
</dbReference>
<gene>
    <name evidence="1" type="ORF">H8B09_21895</name>
</gene>
<organism evidence="1 2">
    <name type="scientific">Paenibacillus terricola</name>
    <dbReference type="NCBI Taxonomy" id="2763503"/>
    <lineage>
        <taxon>Bacteria</taxon>
        <taxon>Bacillati</taxon>
        <taxon>Bacillota</taxon>
        <taxon>Bacilli</taxon>
        <taxon>Bacillales</taxon>
        <taxon>Paenibacillaceae</taxon>
        <taxon>Paenibacillus</taxon>
    </lineage>
</organism>
<protein>
    <submittedName>
        <fullName evidence="1">Uncharacterized protein</fullName>
    </submittedName>
</protein>
<comment type="caution">
    <text evidence="1">The sequence shown here is derived from an EMBL/GenBank/DDBJ whole genome shotgun (WGS) entry which is preliminary data.</text>
</comment>
<reference evidence="1 2" key="1">
    <citation type="submission" date="2020-09" db="EMBL/GenBank/DDBJ databases">
        <title>Paenibacillus sp. strain PR3 16S rRNA gene Genome sequencing and assembly.</title>
        <authorList>
            <person name="Kim J."/>
        </authorList>
    </citation>
    <scope>NUCLEOTIDE SEQUENCE [LARGE SCALE GENOMIC DNA]</scope>
    <source>
        <strain evidence="1 2">PR3</strain>
    </source>
</reference>
<accession>A0ABR8MZX0</accession>
<sequence>MMERLTNLEQRLTIQHHKDLFLHTKHTIKAIDDLAEQHRLLSAAHAINGYKIVGSEEVLFYDTLAQAKEQIVLTLEKTLDDLEHKGDKYYDKNFVDGVE</sequence>
<dbReference type="RefSeq" id="WP_191205745.1">
    <property type="nucleotide sequence ID" value="NZ_JACXZA010000006.1"/>
</dbReference>
<dbReference type="Proteomes" id="UP000609346">
    <property type="component" value="Unassembled WGS sequence"/>
</dbReference>